<keyword evidence="3" id="KW-1185">Reference proteome</keyword>
<feature type="non-terminal residue" evidence="2">
    <location>
        <position position="114"/>
    </location>
</feature>
<feature type="region of interest" description="Disordered" evidence="1">
    <location>
        <begin position="69"/>
        <end position="88"/>
    </location>
</feature>
<accession>A0ABN8HPT3</accession>
<gene>
    <name evidence="2" type="ORF">IPOD504_LOCUS1764</name>
</gene>
<sequence length="114" mass="12957">MQRRLQRERPSPPPPPPASLRPTPRTPPPASHSAARRLRNLRRRIPFIAARDSISRPRPPLARRLAIAQPSLGNRSQYGHRPRLPGTRGRTSALFRILERYATFLCKVHAGRPV</sequence>
<name>A0ABN8HPT3_9NEOP</name>
<evidence type="ECO:0000256" key="1">
    <source>
        <dbReference type="SAM" id="MobiDB-lite"/>
    </source>
</evidence>
<dbReference type="EMBL" id="OW152823">
    <property type="protein sequence ID" value="CAH2039546.1"/>
    <property type="molecule type" value="Genomic_DNA"/>
</dbReference>
<dbReference type="Proteomes" id="UP000837857">
    <property type="component" value="Chromosome 11"/>
</dbReference>
<feature type="compositionally biased region" description="Pro residues" evidence="1">
    <location>
        <begin position="11"/>
        <end position="30"/>
    </location>
</feature>
<protein>
    <submittedName>
        <fullName evidence="2">Uncharacterized protein</fullName>
    </submittedName>
</protein>
<organism evidence="2 3">
    <name type="scientific">Iphiclides podalirius</name>
    <name type="common">scarce swallowtail</name>
    <dbReference type="NCBI Taxonomy" id="110791"/>
    <lineage>
        <taxon>Eukaryota</taxon>
        <taxon>Metazoa</taxon>
        <taxon>Ecdysozoa</taxon>
        <taxon>Arthropoda</taxon>
        <taxon>Hexapoda</taxon>
        <taxon>Insecta</taxon>
        <taxon>Pterygota</taxon>
        <taxon>Neoptera</taxon>
        <taxon>Endopterygota</taxon>
        <taxon>Lepidoptera</taxon>
        <taxon>Glossata</taxon>
        <taxon>Ditrysia</taxon>
        <taxon>Papilionoidea</taxon>
        <taxon>Papilionidae</taxon>
        <taxon>Papilioninae</taxon>
        <taxon>Iphiclides</taxon>
    </lineage>
</organism>
<feature type="region of interest" description="Disordered" evidence="1">
    <location>
        <begin position="1"/>
        <end position="36"/>
    </location>
</feature>
<reference evidence="2" key="1">
    <citation type="submission" date="2022-03" db="EMBL/GenBank/DDBJ databases">
        <authorList>
            <person name="Martin H S."/>
        </authorList>
    </citation>
    <scope>NUCLEOTIDE SEQUENCE</scope>
</reference>
<evidence type="ECO:0000313" key="2">
    <source>
        <dbReference type="EMBL" id="CAH2039546.1"/>
    </source>
</evidence>
<proteinExistence type="predicted"/>
<feature type="compositionally biased region" description="Basic and acidic residues" evidence="1">
    <location>
        <begin position="1"/>
        <end position="10"/>
    </location>
</feature>
<evidence type="ECO:0000313" key="3">
    <source>
        <dbReference type="Proteomes" id="UP000837857"/>
    </source>
</evidence>